<gene>
    <name evidence="2" type="ORF">JY651_31435</name>
</gene>
<proteinExistence type="predicted"/>
<evidence type="ECO:0000313" key="3">
    <source>
        <dbReference type="Proteomes" id="UP000662747"/>
    </source>
</evidence>
<name>A0ABX7NLP2_9BACT</name>
<protein>
    <recommendedName>
        <fullName evidence="4">Lipoprotein</fullName>
    </recommendedName>
</protein>
<evidence type="ECO:0000313" key="2">
    <source>
        <dbReference type="EMBL" id="QSQ19785.1"/>
    </source>
</evidence>
<evidence type="ECO:0000256" key="1">
    <source>
        <dbReference type="SAM" id="SignalP"/>
    </source>
</evidence>
<organism evidence="2 3">
    <name type="scientific">Pyxidicoccus parkwayensis</name>
    <dbReference type="NCBI Taxonomy" id="2813578"/>
    <lineage>
        <taxon>Bacteria</taxon>
        <taxon>Pseudomonadati</taxon>
        <taxon>Myxococcota</taxon>
        <taxon>Myxococcia</taxon>
        <taxon>Myxococcales</taxon>
        <taxon>Cystobacterineae</taxon>
        <taxon>Myxococcaceae</taxon>
        <taxon>Pyxidicoccus</taxon>
    </lineage>
</organism>
<feature type="signal peptide" evidence="1">
    <location>
        <begin position="1"/>
        <end position="19"/>
    </location>
</feature>
<accession>A0ABX7NLP2</accession>
<dbReference type="EMBL" id="CP071090">
    <property type="protein sequence ID" value="QSQ19785.1"/>
    <property type="molecule type" value="Genomic_DNA"/>
</dbReference>
<keyword evidence="3" id="KW-1185">Reference proteome</keyword>
<evidence type="ECO:0008006" key="4">
    <source>
        <dbReference type="Google" id="ProtNLM"/>
    </source>
</evidence>
<dbReference type="RefSeq" id="WP_206721367.1">
    <property type="nucleotide sequence ID" value="NZ_CP071090.1"/>
</dbReference>
<dbReference type="Proteomes" id="UP000662747">
    <property type="component" value="Chromosome"/>
</dbReference>
<reference evidence="2 3" key="1">
    <citation type="submission" date="2021-02" db="EMBL/GenBank/DDBJ databases">
        <title>De Novo genome assembly of isolated myxobacteria.</title>
        <authorList>
            <person name="Stevens D.C."/>
        </authorList>
    </citation>
    <scope>NUCLEOTIDE SEQUENCE [LARGE SCALE GENOMIC DNA]</scope>
    <source>
        <strain evidence="3">SCPEA02</strain>
    </source>
</reference>
<sequence length="78" mass="7951">MSKLRGLVMFGALSLGALAGCGGVEDAPASELASVEQDLKYCQQNSDCPSGQGCISSACRTLPPGAFACGKSIRVRLT</sequence>
<keyword evidence="1" id="KW-0732">Signal</keyword>
<feature type="chain" id="PRO_5047231275" description="Lipoprotein" evidence="1">
    <location>
        <begin position="20"/>
        <end position="78"/>
    </location>
</feature>
<dbReference type="PROSITE" id="PS51257">
    <property type="entry name" value="PROKAR_LIPOPROTEIN"/>
    <property type="match status" value="1"/>
</dbReference>